<dbReference type="KEGG" id="lsx:H8B22_05335"/>
<dbReference type="RefSeq" id="WP_187713067.1">
    <property type="nucleotide sequence ID" value="NZ_CP060820.1"/>
</dbReference>
<evidence type="ECO:0000313" key="1">
    <source>
        <dbReference type="EMBL" id="QNP41631.1"/>
    </source>
</evidence>
<reference evidence="1 2" key="1">
    <citation type="submission" date="2020-08" db="EMBL/GenBank/DDBJ databases">
        <title>Lysobacter sp. II4 sp. nov., isolated from soil.</title>
        <authorList>
            <person name="Woo C.Y."/>
            <person name="Kim J."/>
        </authorList>
    </citation>
    <scope>NUCLEOTIDE SEQUENCE [LARGE SCALE GENOMIC DNA]</scope>
    <source>
        <strain evidence="1 2">II4</strain>
    </source>
</reference>
<dbReference type="AlphaFoldDB" id="A0A7H0G015"/>
<accession>A0A7H0G015</accession>
<dbReference type="EMBL" id="CP060820">
    <property type="protein sequence ID" value="QNP41631.1"/>
    <property type="molecule type" value="Genomic_DNA"/>
</dbReference>
<proteinExistence type="predicted"/>
<keyword evidence="2" id="KW-1185">Reference proteome</keyword>
<name>A0A7H0G015_9GAMM</name>
<sequence length="78" mass="8692">MSTHANPAYPSHDFPRTWSALDLADAVPLRLSERITLGLVGFTAPVLAANSPFAAQPARKWHRHYLRSAELPAFVRVR</sequence>
<organism evidence="1 2">
    <name type="scientific">Agrilutibacter terrestris</name>
    <dbReference type="NCBI Taxonomy" id="2865112"/>
    <lineage>
        <taxon>Bacteria</taxon>
        <taxon>Pseudomonadati</taxon>
        <taxon>Pseudomonadota</taxon>
        <taxon>Gammaproteobacteria</taxon>
        <taxon>Lysobacterales</taxon>
        <taxon>Lysobacteraceae</taxon>
        <taxon>Agrilutibacter</taxon>
    </lineage>
</organism>
<evidence type="ECO:0000313" key="2">
    <source>
        <dbReference type="Proteomes" id="UP000516018"/>
    </source>
</evidence>
<protein>
    <submittedName>
        <fullName evidence="1">Uncharacterized protein</fullName>
    </submittedName>
</protein>
<gene>
    <name evidence="1" type="ORF">H8B22_05335</name>
</gene>
<dbReference type="Proteomes" id="UP000516018">
    <property type="component" value="Chromosome"/>
</dbReference>